<reference evidence="3" key="1">
    <citation type="journal article" date="2020" name="mSystems">
        <title>Genome- and Community-Level Interaction Insights into Carbon Utilization and Element Cycling Functions of Hydrothermarchaeota in Hydrothermal Sediment.</title>
        <authorList>
            <person name="Zhou Z."/>
            <person name="Liu Y."/>
            <person name="Xu W."/>
            <person name="Pan J."/>
            <person name="Luo Z.H."/>
            <person name="Li M."/>
        </authorList>
    </citation>
    <scope>NUCLEOTIDE SEQUENCE [LARGE SCALE GENOMIC DNA]</scope>
    <source>
        <strain evidence="3">SpSt-508</strain>
    </source>
</reference>
<organism evidence="3">
    <name type="scientific">Schlesneria paludicola</name>
    <dbReference type="NCBI Taxonomy" id="360056"/>
    <lineage>
        <taxon>Bacteria</taxon>
        <taxon>Pseudomonadati</taxon>
        <taxon>Planctomycetota</taxon>
        <taxon>Planctomycetia</taxon>
        <taxon>Planctomycetales</taxon>
        <taxon>Planctomycetaceae</taxon>
        <taxon>Schlesneria</taxon>
    </lineage>
</organism>
<gene>
    <name evidence="3" type="ORF">ENS64_07915</name>
</gene>
<dbReference type="EMBL" id="DSVQ01000012">
    <property type="protein sequence ID" value="HGT39172.1"/>
    <property type="molecule type" value="Genomic_DNA"/>
</dbReference>
<dbReference type="SMART" id="SM00028">
    <property type="entry name" value="TPR"/>
    <property type="match status" value="6"/>
</dbReference>
<dbReference type="SUPFAM" id="SSF48452">
    <property type="entry name" value="TPR-like"/>
    <property type="match status" value="3"/>
</dbReference>
<keyword evidence="2" id="KW-0812">Transmembrane</keyword>
<protein>
    <submittedName>
        <fullName evidence="3">Tetratricopeptide repeat protein</fullName>
    </submittedName>
</protein>
<keyword evidence="2" id="KW-1133">Transmembrane helix</keyword>
<feature type="compositionally biased region" description="Low complexity" evidence="1">
    <location>
        <begin position="1"/>
        <end position="19"/>
    </location>
</feature>
<proteinExistence type="predicted"/>
<evidence type="ECO:0000256" key="1">
    <source>
        <dbReference type="SAM" id="MobiDB-lite"/>
    </source>
</evidence>
<dbReference type="Gene3D" id="1.25.40.10">
    <property type="entry name" value="Tetratricopeptide repeat domain"/>
    <property type="match status" value="3"/>
</dbReference>
<dbReference type="InterPro" id="IPR019734">
    <property type="entry name" value="TPR_rpt"/>
</dbReference>
<dbReference type="Pfam" id="PF13432">
    <property type="entry name" value="TPR_16"/>
    <property type="match status" value="2"/>
</dbReference>
<comment type="caution">
    <text evidence="3">The sequence shown here is derived from an EMBL/GenBank/DDBJ whole genome shotgun (WGS) entry which is preliminary data.</text>
</comment>
<accession>A0A7C4LKA0</accession>
<feature type="region of interest" description="Disordered" evidence="1">
    <location>
        <begin position="1"/>
        <end position="24"/>
    </location>
</feature>
<evidence type="ECO:0000313" key="3">
    <source>
        <dbReference type="EMBL" id="HGT39172.1"/>
    </source>
</evidence>
<dbReference type="AlphaFoldDB" id="A0A7C4LKA0"/>
<name>A0A7C4LKA0_9PLAN</name>
<feature type="transmembrane region" description="Helical" evidence="2">
    <location>
        <begin position="31"/>
        <end position="53"/>
    </location>
</feature>
<dbReference type="InterPro" id="IPR011990">
    <property type="entry name" value="TPR-like_helical_dom_sf"/>
</dbReference>
<keyword evidence="2" id="KW-0472">Membrane</keyword>
<sequence>MTAAAPAPSSASPPASAAPQTQGKRGMSAGWVRLGLVLTGALLLGAGAVWWFLAPVEEQPEERLATALRHIDAGETAEARTIAQELEEQGFRSSDFPGGVEYVLGMAAFHLAEAEQPAEGASWNAVAAVYLKEAEHRGLPDERRPEWCFALGKTLAVLGDTAVARTLLAEAVETYPPQRIQASLLLAELLLDAHEDDTEPLQQALRLTEQALRELDSHSDQYPKALLLQGELLVALEQFPQADAIAQRLLALADSGRPRAALLKAQAHLAQRQYDDTLRLLETLAIPSQAAAAAELARRALYLQGLAAESRAEELAASQSPTAAARVEAYRQRAQDAFQTLLDQFERTPEALAALVHLGRLQLLAGAHEKALQSFGAALRAVDDVPTYRNRWLHLEEFRNRILAAWHDWNQAGRFEIAIALAELMSPLFSREQADELAALTRQRWAESVAAELEGSTAASRAQRTAELRRLWRDSGAAFARLAEARRAADRPQALWISGDHYFRGHDFATALQILDDLLRDPPEGMRPMALVRRGEVLLNLDRVEEAIRVLEEVLQSNATSPSAFRAQYLLGLCRLERDDAAGAEEAWRKLLNSPDLHPTAVEWREALLATGQLRVELAALERRKTQSRDVGEADRGTAWTRMQEFAHDAARLLEEFLARYPDSPRHSEAQYALAKALQLQAEWQHHQWELGETENARQQARRQQQLFLTKALTHLAALRERLTALAKADRLDPPGRTLLANAWFDYPALCVQLERYDDAIAAYSAAANQYPQDVRVLTAYLQMARAYALSGRPIEARSMLEQAQVILDQRQVPDSAFLAPTTSLTRAEWNEWLDRARQVQR</sequence>
<evidence type="ECO:0000256" key="2">
    <source>
        <dbReference type="SAM" id="Phobius"/>
    </source>
</evidence>